<evidence type="ECO:0000313" key="3">
    <source>
        <dbReference type="EMBL" id="MCD7447971.1"/>
    </source>
</evidence>
<dbReference type="CDD" id="cd06257">
    <property type="entry name" value="DnaJ"/>
    <property type="match status" value="1"/>
</dbReference>
<sequence length="804" mass="88481">MEHPFFMNGAGNTSRAEAIRWLSIAEKLLTNRDLVGSKSFATRARESDPTLLPADQILAIVDTLIAGDKRINNQHLDYYSILQIPSNQTHDSELIANQYRRLALLLNPQKNNFPFSDHAFHLVLDAWSVLSNAFRRSVYDKEIGFFLNLNPVSSPPPPNPNPIGFMQQSSMIFQTQPQSHPVSSVPTSSRERQTVTFLQDPQPQPMTSVSNLSREQQPVTFLSRNQTQPVSSTMLSPDREQLPFTFGSSSTRGQQQVAFAESTRGQHQVAFAEATRGQQQVAFVESTRGQQQVASARGPHQLSSMESTRGQQQVASVESRREQQEVASVQQQGNKLAPQRNEGLVGNNQNYSAGSGKNVNNEGLFGNNQNHSAGISKNVNNEGLFGNNQTHSASTSRNVNNEGLFGNNQNHSANTSHNNVNNEGVLFGNNQNHSASTSNNNVNNVRGKERGADVSSHAVPSFWTACPYCYLMYEYPLEYVDCTLRCQKCKRAFQAVKIASPPPIIEGQEAYFCCWGFMPLGFSLEIFKKYKGNISSWTPFAPMFNKHGGVRKPSAPRVYIDDYEDVFLGLSESSEESDEDWKGDNKMKKAKSGKRKSKRIRRKKAKIQHSDKGKNVVGNAGDNVQDVSAAQGGVEMPSVTTAQSSKRGIASNTRRQAGRVAKDVGKLDLNVEFSNEVEEPPAPGMGQGNGAGTGEDGNIEGIEFFEGLDEFLSSLPILNAVGDDKVITAEVIKVAELFYRHIQCRLVLSAFTIESLSRDNAKFGTFSKSCGLPRTKGKFVTLACVDSHTCLSTFEGFQPGDSPQ</sequence>
<feature type="compositionally biased region" description="Basic residues" evidence="1">
    <location>
        <begin position="588"/>
        <end position="607"/>
    </location>
</feature>
<dbReference type="SMART" id="SM00271">
    <property type="entry name" value="DnaJ"/>
    <property type="match status" value="1"/>
</dbReference>
<name>A0ABS8RP02_DATST</name>
<dbReference type="Pfam" id="PF00226">
    <property type="entry name" value="DnaJ"/>
    <property type="match status" value="1"/>
</dbReference>
<feature type="compositionally biased region" description="Polar residues" evidence="1">
    <location>
        <begin position="638"/>
        <end position="655"/>
    </location>
</feature>
<dbReference type="InterPro" id="IPR001623">
    <property type="entry name" value="DnaJ_domain"/>
</dbReference>
<feature type="region of interest" description="Disordered" evidence="1">
    <location>
        <begin position="289"/>
        <end position="397"/>
    </location>
</feature>
<evidence type="ECO:0000313" key="4">
    <source>
        <dbReference type="Proteomes" id="UP000823775"/>
    </source>
</evidence>
<dbReference type="Proteomes" id="UP000823775">
    <property type="component" value="Unassembled WGS sequence"/>
</dbReference>
<dbReference type="InterPro" id="IPR053052">
    <property type="entry name" value="Imprinting_Balance_Reg"/>
</dbReference>
<dbReference type="InterPro" id="IPR018253">
    <property type="entry name" value="DnaJ_domain_CS"/>
</dbReference>
<dbReference type="PROSITE" id="PS00636">
    <property type="entry name" value="DNAJ_1"/>
    <property type="match status" value="1"/>
</dbReference>
<dbReference type="InterPro" id="IPR036869">
    <property type="entry name" value="J_dom_sf"/>
</dbReference>
<feature type="compositionally biased region" description="Polar residues" evidence="1">
    <location>
        <begin position="325"/>
        <end position="334"/>
    </location>
</feature>
<evidence type="ECO:0000259" key="2">
    <source>
        <dbReference type="PROSITE" id="PS50076"/>
    </source>
</evidence>
<proteinExistence type="predicted"/>
<dbReference type="Gene3D" id="1.10.287.110">
    <property type="entry name" value="DnaJ domain"/>
    <property type="match status" value="1"/>
</dbReference>
<dbReference type="PANTHER" id="PTHR45496:SF19">
    <property type="entry name" value="J DOMAIN-CONTAINING PROTEIN"/>
    <property type="match status" value="1"/>
</dbReference>
<dbReference type="SUPFAM" id="SSF46565">
    <property type="entry name" value="Chaperone J-domain"/>
    <property type="match status" value="1"/>
</dbReference>
<feature type="domain" description="J" evidence="2">
    <location>
        <begin position="77"/>
        <end position="143"/>
    </location>
</feature>
<dbReference type="EMBL" id="JACEIK010000049">
    <property type="protein sequence ID" value="MCD7447971.1"/>
    <property type="molecule type" value="Genomic_DNA"/>
</dbReference>
<reference evidence="3 4" key="1">
    <citation type="journal article" date="2021" name="BMC Genomics">
        <title>Datura genome reveals duplications of psychoactive alkaloid biosynthetic genes and high mutation rate following tissue culture.</title>
        <authorList>
            <person name="Rajewski A."/>
            <person name="Carter-House D."/>
            <person name="Stajich J."/>
            <person name="Litt A."/>
        </authorList>
    </citation>
    <scope>NUCLEOTIDE SEQUENCE [LARGE SCALE GENOMIC DNA]</scope>
    <source>
        <strain evidence="3">AR-01</strain>
    </source>
</reference>
<evidence type="ECO:0000256" key="1">
    <source>
        <dbReference type="SAM" id="MobiDB-lite"/>
    </source>
</evidence>
<accession>A0ABS8RP02</accession>
<comment type="caution">
    <text evidence="3">The sequence shown here is derived from an EMBL/GenBank/DDBJ whole genome shotgun (WGS) entry which is preliminary data.</text>
</comment>
<keyword evidence="4" id="KW-1185">Reference proteome</keyword>
<dbReference type="PANTHER" id="PTHR45496">
    <property type="entry name" value="CHAPERONE DNAJ-DOMAIN SUPERFAMILY PROTEIN"/>
    <property type="match status" value="1"/>
</dbReference>
<gene>
    <name evidence="3" type="ORF">HAX54_036790</name>
</gene>
<organism evidence="3 4">
    <name type="scientific">Datura stramonium</name>
    <name type="common">Jimsonweed</name>
    <name type="synonym">Common thornapple</name>
    <dbReference type="NCBI Taxonomy" id="4076"/>
    <lineage>
        <taxon>Eukaryota</taxon>
        <taxon>Viridiplantae</taxon>
        <taxon>Streptophyta</taxon>
        <taxon>Embryophyta</taxon>
        <taxon>Tracheophyta</taxon>
        <taxon>Spermatophyta</taxon>
        <taxon>Magnoliopsida</taxon>
        <taxon>eudicotyledons</taxon>
        <taxon>Gunneridae</taxon>
        <taxon>Pentapetalae</taxon>
        <taxon>asterids</taxon>
        <taxon>lamiids</taxon>
        <taxon>Solanales</taxon>
        <taxon>Solanaceae</taxon>
        <taxon>Solanoideae</taxon>
        <taxon>Datureae</taxon>
        <taxon>Datura</taxon>
    </lineage>
</organism>
<feature type="compositionally biased region" description="Polar residues" evidence="1">
    <location>
        <begin position="346"/>
        <end position="397"/>
    </location>
</feature>
<feature type="region of interest" description="Disordered" evidence="1">
    <location>
        <begin position="576"/>
        <end position="661"/>
    </location>
</feature>
<feature type="compositionally biased region" description="Polar residues" evidence="1">
    <location>
        <begin position="301"/>
        <end position="316"/>
    </location>
</feature>
<dbReference type="PROSITE" id="PS50076">
    <property type="entry name" value="DNAJ_2"/>
    <property type="match status" value="1"/>
</dbReference>
<protein>
    <recommendedName>
        <fullName evidence="2">J domain-containing protein</fullName>
    </recommendedName>
</protein>